<dbReference type="AlphaFoldDB" id="A0A7W7LZ50"/>
<dbReference type="RefSeq" id="WP_184819782.1">
    <property type="nucleotide sequence ID" value="NZ_BMTK01000022.1"/>
</dbReference>
<keyword evidence="3" id="KW-1185">Reference proteome</keyword>
<sequence>MHKGTHPPHGPVALRGRAAGHPFRTGTARVPDAAGRRERLGRRYDEREAS</sequence>
<reference evidence="2 3" key="1">
    <citation type="submission" date="2020-08" db="EMBL/GenBank/DDBJ databases">
        <title>Genomic Encyclopedia of Type Strains, Phase III (KMG-III): the genomes of soil and plant-associated and newly described type strains.</title>
        <authorList>
            <person name="Whitman W."/>
        </authorList>
    </citation>
    <scope>NUCLEOTIDE SEQUENCE [LARGE SCALE GENOMIC DNA]</scope>
    <source>
        <strain evidence="2 3">CECT 3273</strain>
    </source>
</reference>
<dbReference type="Proteomes" id="UP000579523">
    <property type="component" value="Unassembled WGS sequence"/>
</dbReference>
<gene>
    <name evidence="2" type="ORF">FHS37_002306</name>
</gene>
<organism evidence="2 3">
    <name type="scientific">Streptomyces griseomycini</name>
    <dbReference type="NCBI Taxonomy" id="66895"/>
    <lineage>
        <taxon>Bacteria</taxon>
        <taxon>Bacillati</taxon>
        <taxon>Actinomycetota</taxon>
        <taxon>Actinomycetes</taxon>
        <taxon>Kitasatosporales</taxon>
        <taxon>Streptomycetaceae</taxon>
        <taxon>Streptomyces</taxon>
    </lineage>
</organism>
<dbReference type="EMBL" id="JACHJI010000003">
    <property type="protein sequence ID" value="MBB4898271.1"/>
    <property type="molecule type" value="Genomic_DNA"/>
</dbReference>
<proteinExistence type="predicted"/>
<feature type="region of interest" description="Disordered" evidence="1">
    <location>
        <begin position="1"/>
        <end position="50"/>
    </location>
</feature>
<accession>A0A7W7LZ50</accession>
<comment type="caution">
    <text evidence="2">The sequence shown here is derived from an EMBL/GenBank/DDBJ whole genome shotgun (WGS) entry which is preliminary data.</text>
</comment>
<evidence type="ECO:0000256" key="1">
    <source>
        <dbReference type="SAM" id="MobiDB-lite"/>
    </source>
</evidence>
<evidence type="ECO:0000313" key="2">
    <source>
        <dbReference type="EMBL" id="MBB4898271.1"/>
    </source>
</evidence>
<protein>
    <submittedName>
        <fullName evidence="2">Uncharacterized protein</fullName>
    </submittedName>
</protein>
<evidence type="ECO:0000313" key="3">
    <source>
        <dbReference type="Proteomes" id="UP000579523"/>
    </source>
</evidence>
<feature type="compositionally biased region" description="Basic and acidic residues" evidence="1">
    <location>
        <begin position="34"/>
        <end position="50"/>
    </location>
</feature>
<name>A0A7W7LZ50_9ACTN</name>